<feature type="transmembrane region" description="Helical" evidence="1">
    <location>
        <begin position="3284"/>
        <end position="3305"/>
    </location>
</feature>
<feature type="transmembrane region" description="Helical" evidence="1">
    <location>
        <begin position="3549"/>
        <end position="3572"/>
    </location>
</feature>
<dbReference type="InterPro" id="IPR013783">
    <property type="entry name" value="Ig-like_fold"/>
</dbReference>
<evidence type="ECO:0000313" key="4">
    <source>
        <dbReference type="Proteomes" id="UP001431209"/>
    </source>
</evidence>
<keyword evidence="1" id="KW-0812">Transmembrane</keyword>
<dbReference type="PROSITE" id="PS00022">
    <property type="entry name" value="EGF_1"/>
    <property type="match status" value="3"/>
</dbReference>
<dbReference type="GO" id="GO:0016020">
    <property type="term" value="C:membrane"/>
    <property type="evidence" value="ECO:0007669"/>
    <property type="project" value="InterPro"/>
</dbReference>
<feature type="transmembrane region" description="Helical" evidence="1">
    <location>
        <begin position="3514"/>
        <end position="3534"/>
    </location>
</feature>
<dbReference type="SMART" id="SM01411">
    <property type="entry name" value="Ephrin_rec_like"/>
    <property type="match status" value="1"/>
</dbReference>
<protein>
    <submittedName>
        <fullName evidence="3">Wnt inhibitory factor Wif1</fullName>
    </submittedName>
</protein>
<keyword evidence="1" id="KW-0472">Membrane</keyword>
<organism evidence="3 4">
    <name type="scientific">Acrasis kona</name>
    <dbReference type="NCBI Taxonomy" id="1008807"/>
    <lineage>
        <taxon>Eukaryota</taxon>
        <taxon>Discoba</taxon>
        <taxon>Heterolobosea</taxon>
        <taxon>Tetramitia</taxon>
        <taxon>Eutetramitia</taxon>
        <taxon>Acrasidae</taxon>
        <taxon>Acrasis</taxon>
    </lineage>
</organism>
<evidence type="ECO:0000256" key="1">
    <source>
        <dbReference type="SAM" id="Phobius"/>
    </source>
</evidence>
<feature type="transmembrane region" description="Helical" evidence="1">
    <location>
        <begin position="3375"/>
        <end position="3399"/>
    </location>
</feature>
<feature type="transmembrane region" description="Helical" evidence="1">
    <location>
        <begin position="3317"/>
        <end position="3337"/>
    </location>
</feature>
<feature type="transmembrane region" description="Helical" evidence="1">
    <location>
        <begin position="3449"/>
        <end position="3467"/>
    </location>
</feature>
<dbReference type="Gene3D" id="2.10.50.10">
    <property type="entry name" value="Tumor Necrosis Factor Receptor, subunit A, domain 2"/>
    <property type="match status" value="1"/>
</dbReference>
<proteinExistence type="predicted"/>
<dbReference type="Gene3D" id="2.60.40.10">
    <property type="entry name" value="Immunoglobulins"/>
    <property type="match status" value="1"/>
</dbReference>
<keyword evidence="4" id="KW-1185">Reference proteome</keyword>
<comment type="caution">
    <text evidence="3">The sequence shown here is derived from an EMBL/GenBank/DDBJ whole genome shotgun (WGS) entry which is preliminary data.</text>
</comment>
<dbReference type="Proteomes" id="UP001431209">
    <property type="component" value="Unassembled WGS sequence"/>
</dbReference>
<feature type="transmembrane region" description="Helical" evidence="1">
    <location>
        <begin position="3479"/>
        <end position="3502"/>
    </location>
</feature>
<evidence type="ECO:0000313" key="3">
    <source>
        <dbReference type="EMBL" id="KAL0478463.1"/>
    </source>
</evidence>
<reference evidence="3 4" key="1">
    <citation type="submission" date="2024-03" db="EMBL/GenBank/DDBJ databases">
        <title>The Acrasis kona genome and developmental transcriptomes reveal deep origins of eukaryotic multicellular pathways.</title>
        <authorList>
            <person name="Sheikh S."/>
            <person name="Fu C.-J."/>
            <person name="Brown M.W."/>
            <person name="Baldauf S.L."/>
        </authorList>
    </citation>
    <scope>NUCLEOTIDE SEQUENCE [LARGE SCALE GENOMIC DNA]</scope>
    <source>
        <strain evidence="3 4">ATCC MYA-3509</strain>
    </source>
</reference>
<dbReference type="Gene3D" id="2.170.300.10">
    <property type="entry name" value="Tie2 ligand-binding domain superfamily"/>
    <property type="match status" value="1"/>
</dbReference>
<name>A0AAW2YNB2_9EUKA</name>
<feature type="transmembrane region" description="Helical" evidence="1">
    <location>
        <begin position="3210"/>
        <end position="3229"/>
    </location>
</feature>
<dbReference type="CDD" id="cd00185">
    <property type="entry name" value="TNFRSF"/>
    <property type="match status" value="1"/>
</dbReference>
<evidence type="ECO:0000259" key="2">
    <source>
        <dbReference type="PROSITE" id="PS50287"/>
    </source>
</evidence>
<dbReference type="PROSITE" id="PS50287">
    <property type="entry name" value="SRCR_2"/>
    <property type="match status" value="1"/>
</dbReference>
<dbReference type="PANTHER" id="PTHR11319:SF35">
    <property type="entry name" value="OUTER MEMBRANE PROTEIN PMPC-RELATED"/>
    <property type="match status" value="1"/>
</dbReference>
<keyword evidence="1" id="KW-1133">Transmembrane helix</keyword>
<dbReference type="EMBL" id="JAOPGA020000404">
    <property type="protein sequence ID" value="KAL0478463.1"/>
    <property type="molecule type" value="Genomic_DNA"/>
</dbReference>
<feature type="transmembrane region" description="Helical" evidence="1">
    <location>
        <begin position="3122"/>
        <end position="3143"/>
    </location>
</feature>
<dbReference type="CDD" id="cd00055">
    <property type="entry name" value="EGF_Lam"/>
    <property type="match status" value="1"/>
</dbReference>
<dbReference type="Gene3D" id="2.10.25.10">
    <property type="entry name" value="Laminin"/>
    <property type="match status" value="1"/>
</dbReference>
<sequence length="3743" mass="418658">MSITAGTQRQLLSASVNSDDVDFNPAVVIQNLFLASRTLNDWEISKELFCFGTEKNPIGCVNGDCASLDYCRCKPNWFGRICNVTACNGVPSNSTSVCSGQGECTSPEVCQCKPYYYGTYCNVTTCNHIFSNSTLVCNGLGTCAAHDVCECRPNYFGAYCDTTTCNGTLSNSTSVCNGRGDCTAFEVCSCRSNYFGTYCEKTTCNRIESNNPNVCSSHGACIQYDVCRCDALHDGLNCEFDYSHTYPINITNPENIFFYPSTISINVTTPFSLTPNYATKLSFYVLDYNYNIPAVFVNNNTFLFQMNASANQAMQYSFVMLYNGVNITNNTLTFYIVNKANLTIPSNYYDFTLTGASKVTFEADTNMISSTFLNSIQAVRNDTGSFVPLQSISNRLFTLTIIENRVKTIYIDLFFRSPFGIFYPLTVRPLNIDVIAMTFISFTNSSTAGAIVNTPIYPHIIPDILPISRLLDRLYLMIAGTGLIKPISVNQTGIYINTSIDTYGVYNASLLLKSVTLAPDLIISKNNLTIVILPVVRYNSELQPSNFYPRGYSSILLSNPIGLVQTSPPVNLNTFIQSVDGLVSFYCTLGGVNIPAIYDSTLNSIKCNVTQGSSPSVVNLNVGVTIASTRSNIQWSDTKQYFYVNAVSDATISPFVYAYDSIPSGGLVIPFKTIASDSLYDCSTLYYGYKVDASYVYFNTSCTILNPGTIEARDIVGNLIITQSALNATRTNSIQIQLFYRNVQSGFVYNAIDSDLYITLIQNPIAFTKLGSSFDASSLSTRYDLNFETPSMNTKTSFNVLYYQDVSFEYDSLQINSGNIKSNVIDCSPNGIYTSCAIGNIDPIFVPIRIMFSIVFNRLGQSDNMTVSMPNHFYAPLFSTNVMPFLMDTFYATSSNVYNVSFGVNLNPLFSFVCNITYPNTGTVQSLSATFWKSTNTNQLSCNIPPPSFSQSCSITIAYASSHPYASKLLQNSSSPNVLQNKLASYYNNATVEFASLSFDDPYINTKQSGTKSLNYYVPDMAYGVSKYTIPTQYRSTSLSLVLNDRNIAMNCSIDKNTGYVTVAYPSGITLGGSSSNGSPLSMGYSSLSLFMNGINITNINSTCFVYNSAVVTKKLWYAFIQGDRDGSTDSKVIQLQYQFNTSVISVMNDVNLKWYLTNNDTQFNVTNYNQPLLLSGTSHPPVVDSYLQTHLYFAIPGAPRQSFSENSDSDAEMRLHRIHAGDGAFSYNTQFMYINTPFLINFTLTNGQFPPELYKYIFCKYYPSKVGSNVITTSATFMSSISNQLSFTCNSPGGIPYDGYSKLLPIYDDSQLNIYNQPFPSQTYNVSYQSFDIWHVKKILTDDCSLDTSLISVNISTTVTLSTSFDSSVSFGKATPVFYVYLNDTNSYNNTLILPCTQIGSSFQFILLYKNTTSFSIQLYMSVQNYALPLLDGTLLEVTLLDGNYLSPGWSLIQGGQANIVNRPTGVNLDLYQITFDKYPLSFVRSDMTKHIVVSPTNMLSSGVVPFDSYVLSIGDGSKLYNMTLKFVVIDRFEVSVFPSIFTSNNRRSNFVLFSFNQTINIVYGYIKLQCLYSNGSTAFINEYRSMNNIQSINVNASLLSTDRFRFNVMYYSPDLAVIQNKWLSITNQVNVTVRDLFTIDYVPSALNFQFTNIDSNVNIVFPDYVYSLQDNVMCAIDSNDFYPFAFVNSTYGTCIGLNSNSSGTYRLGLYLVNDKVANGKLLLTNTILYTFVKQITLFNILPTAVLYVNKSVVINMLTSVPLINFNTSQVNLTCGKNGPIATVTNSILSCTITPIVGIMNIDIYATSSLGFKVASYGTLPLYVMSSVNASYLHPFASIITNNPVNVSLTVTGSVLPFNNTFCTYNNKKTPVTYYTNNTVSCILDIILDDSIRNYTVYVGLYVDAGSDALSFNLTDLSTPFLYHHRIIGINHPTGILFHDIDFNSTLTSNMFVTPINLPVSYTIYTKFGDFDPVAVPTSMNTMGQVQAVLLPNSSLPILSRLVESPVVLNMYVSLQHPVSSKIINFTMVSMNYVYIRPKFYMVYPHMLQRPTNVYFVMNAPLNPQFTFMCAVVNSDNTTYTVDAILSTTSVSTVACKITGSMSTLKNATITLYMTFYYNDVMYGPNRVVRLSDDQSNVYYTYSPRLKYNNIPIPSNQSISTIDSLPYPTSYKVDYNLTLVIKDRSKLTPMIDCSADGELKVTCTWPPVVGTNFPKLPWNVHVDLYIMNVYMVSLLPMVQLYKQPTFLSISPGFVMVKDSDRPIITIQVDSIPQIMPIKMIYTCGKDVQMVDCTIDETLKCAAPIYTSTLCSNIHLSIVADSFTIDLPSTMTLKLIDMIPNRPYISNLYHASLSSHVSSTVIMIGAQFSNDMPLSITFYDENSEWSQEGTISYINSTAIMIKSPLLYQLPFAYPMRIFFRVFSYNVMIDNPGMLSLIYPQPSLIVPSITVINRRTVGNNITIGFSNFPSITGQVRIELYNADEVLQLNCNDDYSSCVLPSTNALITTNSLQYRAWSSNNHPYYLPFCCGLTMINPPTTTTIHPSMVFSRMTSQLIINGDFTSLPPSPIIQIIRNQVAHEVDVLSMSPSQLILQNIPSLSPTTTVRTRDVPEVTSSTKLVHYRSGSNSPVEVLVDGLDVRDQYTLIALYSPNTLNTENIALAYEDINATITATNLPSMSTISPSSTLCTFSTSSSLFYTALCSEYNFNIASNNQIKMIVPMFSKISSNQDVIFPVDVVLGISFDNGVTFGYVKIQYVTQVDPPLLTNVSPKISPRVDIPVQILGRRMNTVISCVFSAVGSGYSITIPAKNATSYSVDCLLPRSITSNTSLTRIQVHVVSETGYSNSDELLLHESPVITSITPSSSMTIGNITTVVTVQNMTDTFTMYVRYGQFISKAPCVRLSRTSLSCPVLAHSYGSTRLMVSYDKIYWYMKDGVMYNEAANDQSLRAYNNFDFTACGPGMGASLYDRPCRPCEPGYYKPIDGTFNCIPCTNGTYASGRGSTICTKCPLFTDSAEASSSFSDCQCKYGFFYENSDPKLPCSECPPGANCNGRNITIPDALAGFWHTRLRPLEYKKCHPASSCLAGGFDNCAPGYDPTTNLCGLCLPNYYKFRNQCHECQQGAWYKLLLALVGLGVITVVFFAISSTKVTHLSSISIALSYWQVISIFSNFDIQWPATVDNTLVASSVVNFNVDFLSPQCIIPEMTFVVKWWVITCIPFYFLIAFVILYLSGECRTLFANTIGQYIHIKYFRFKQEGNFAIFEQVDFIRNKISEKMIFKIKTLSIQIYIMLVNILIWGLNFSIWLASHKTTRHQMMNFLNKIINSYTALISFMFLFIMQQGSQIFVCTQQADGSWTMDASPDVRCYVMEGEWGKMFPLSIIIFVVFGLGTIVLFSCLFLLSRYLTKKSKQIQHEISLLETNGADDAAGLLELEGQLTVVKQRMKNFRMRFKFLLTRFKIDYFYWELIITGRKTIMATMNAFLPSMLVVVFGTLTMFICLLLHMHAVPFRKKFHNLLEYIVLISIVLTLFFGLLFFVDTFPSKQFQDFCTVLSIIVVVSSTVIVVLMCLIDFWIRRTQEINLKRKRIRQIKERMGDLKERELELEYKKFYPSIFQNVVKKDDEEDVEEWLIEKNPLFEPVDGDNMEEEEWVLTVNPLITVVDYESITNEEVVFNPPFCNSDIESSGDEKEETLNSIIADLFSARRMNKKLRKVKSVKNKVVKEYKKIKDSRKSRQEILDETPLLT</sequence>
<dbReference type="PANTHER" id="PTHR11319">
    <property type="entry name" value="G PROTEIN-COUPLED RECEPTOR-RELATED"/>
    <property type="match status" value="1"/>
</dbReference>
<dbReference type="InterPro" id="IPR002049">
    <property type="entry name" value="LE_dom"/>
</dbReference>
<dbReference type="InterPro" id="IPR000742">
    <property type="entry name" value="EGF"/>
</dbReference>
<gene>
    <name evidence="3" type="ORF">AKO1_000414</name>
</gene>
<feature type="domain" description="SRCR" evidence="2">
    <location>
        <begin position="84"/>
        <end position="200"/>
    </location>
</feature>
<dbReference type="InterPro" id="IPR001190">
    <property type="entry name" value="SRCR"/>
</dbReference>
<accession>A0AAW2YNB2</accession>